<dbReference type="SMART" id="SM00220">
    <property type="entry name" value="S_TKc"/>
    <property type="match status" value="1"/>
</dbReference>
<evidence type="ECO:0000259" key="13">
    <source>
        <dbReference type="PROSITE" id="PS50011"/>
    </source>
</evidence>
<evidence type="ECO:0000313" key="16">
    <source>
        <dbReference type="EMBL" id="KAG0462916.1"/>
    </source>
</evidence>
<feature type="domain" description="NAF" evidence="14">
    <location>
        <begin position="328"/>
        <end position="352"/>
    </location>
</feature>
<dbReference type="AlphaFoldDB" id="A0A835Q2F8"/>
<dbReference type="PANTHER" id="PTHR43895">
    <property type="entry name" value="CALCIUM/CALMODULIN-DEPENDENT PROTEIN KINASE KINASE-RELATED"/>
    <property type="match status" value="1"/>
</dbReference>
<reference evidence="17 18" key="1">
    <citation type="journal article" date="2020" name="Nat. Food">
        <title>A phased Vanilla planifolia genome enables genetic improvement of flavour and production.</title>
        <authorList>
            <person name="Hasing T."/>
            <person name="Tang H."/>
            <person name="Brym M."/>
            <person name="Khazi F."/>
            <person name="Huang T."/>
            <person name="Chambers A.H."/>
        </authorList>
    </citation>
    <scope>NUCLEOTIDE SEQUENCE [LARGE SCALE GENOMIC DNA]</scope>
    <source>
        <tissue evidence="16">Leaf</tissue>
    </source>
</reference>
<accession>A0A835Q2F8</accession>
<keyword evidence="5 11" id="KW-0547">Nucleotide-binding</keyword>
<dbReference type="EC" id="2.7.11.1" evidence="2"/>
<dbReference type="FunFam" id="1.10.510.10:FF:000653">
    <property type="entry name" value="Non-specific serine/threonine protein kinase"/>
    <property type="match status" value="1"/>
</dbReference>
<organism evidence="16 18">
    <name type="scientific">Vanilla planifolia</name>
    <name type="common">Vanilla</name>
    <dbReference type="NCBI Taxonomy" id="51239"/>
    <lineage>
        <taxon>Eukaryota</taxon>
        <taxon>Viridiplantae</taxon>
        <taxon>Streptophyta</taxon>
        <taxon>Embryophyta</taxon>
        <taxon>Tracheophyta</taxon>
        <taxon>Spermatophyta</taxon>
        <taxon>Magnoliopsida</taxon>
        <taxon>Liliopsida</taxon>
        <taxon>Asparagales</taxon>
        <taxon>Orchidaceae</taxon>
        <taxon>Vanilloideae</taxon>
        <taxon>Vanilleae</taxon>
        <taxon>Vanilla</taxon>
    </lineage>
</organism>
<dbReference type="FunFam" id="3.30.310.80:FF:000005">
    <property type="entry name" value="Non-specific serine/threonine protein kinase"/>
    <property type="match status" value="1"/>
</dbReference>
<protein>
    <recommendedName>
        <fullName evidence="2">non-specific serine/threonine protein kinase</fullName>
        <ecNumber evidence="2">2.7.11.1</ecNumber>
    </recommendedName>
</protein>
<dbReference type="InterPro" id="IPR018451">
    <property type="entry name" value="NAF/FISL_domain"/>
</dbReference>
<dbReference type="OrthoDB" id="193931at2759"/>
<sequence length="466" mass="52863">MENQQRPPAEKPEQYRKQLLLGRYEVGKLLGQGNFAKVYLARNARTAESVAIKLLDKEKILKNGLVAHIKREIAILRRVRHPNIVQLFEVMATKSKIYFVMEYVRGGELFDKVAKGRLREDAARKYFHQLISAVAFCHNRGVYHRDLKPENLLLDQNGDLKVSDFGLSAVSDQVRQDGLFHTVCGTPAYVAPEVLAQKGYDAAKVDIWSCGVILFVLMAGYLPFNDQNVMAMYRKICKGDFRCPRWFSHDLSCFLSRLLDTNPKTRISIPEIMENRWFRKGFHHPRFHFENDRLYSLDDIDKPLSPERGKQSESESASSSQCKGLVLPRPASLNAFDIISFSPGFDLSGLFEETGEEKRFVSAAAVPKIISKLEDIARLVSFTVSKKDYQVSLEGNKEGEQGPLKVAAEIYELTPSLVVLEVKKKAGDRREYEEFCVTKLKPNLQSLMYGHSNVNAMTAEIASDTE</sequence>
<comment type="catalytic activity">
    <reaction evidence="10">
        <text>L-seryl-[protein] + ATP = O-phospho-L-seryl-[protein] + ADP + H(+)</text>
        <dbReference type="Rhea" id="RHEA:17989"/>
        <dbReference type="Rhea" id="RHEA-COMP:9863"/>
        <dbReference type="Rhea" id="RHEA-COMP:11604"/>
        <dbReference type="ChEBI" id="CHEBI:15378"/>
        <dbReference type="ChEBI" id="CHEBI:29999"/>
        <dbReference type="ChEBI" id="CHEBI:30616"/>
        <dbReference type="ChEBI" id="CHEBI:83421"/>
        <dbReference type="ChEBI" id="CHEBI:456216"/>
        <dbReference type="EC" id="2.7.11.1"/>
    </reaction>
</comment>
<evidence type="ECO:0000313" key="15">
    <source>
        <dbReference type="EMBL" id="KAG0461470.1"/>
    </source>
</evidence>
<proteinExistence type="inferred from homology"/>
<dbReference type="InterPro" id="IPR011009">
    <property type="entry name" value="Kinase-like_dom_sf"/>
</dbReference>
<dbReference type="PANTHER" id="PTHR43895:SF140">
    <property type="entry name" value="CBL-INTERACTING SERINE_THREONINE-PROTEIN KINASE 12"/>
    <property type="match status" value="1"/>
</dbReference>
<keyword evidence="8" id="KW-0464">Manganese</keyword>
<dbReference type="PROSITE" id="PS50011">
    <property type="entry name" value="PROTEIN_KINASE_DOM"/>
    <property type="match status" value="1"/>
</dbReference>
<dbReference type="InterPro" id="IPR000719">
    <property type="entry name" value="Prot_kinase_dom"/>
</dbReference>
<evidence type="ECO:0000256" key="12">
    <source>
        <dbReference type="RuleBase" id="RU000304"/>
    </source>
</evidence>
<dbReference type="PROSITE" id="PS00108">
    <property type="entry name" value="PROTEIN_KINASE_ST"/>
    <property type="match status" value="1"/>
</dbReference>
<dbReference type="InterPro" id="IPR017441">
    <property type="entry name" value="Protein_kinase_ATP_BS"/>
</dbReference>
<dbReference type="CDD" id="cd12195">
    <property type="entry name" value="CIPK_C"/>
    <property type="match status" value="1"/>
</dbReference>
<evidence type="ECO:0000313" key="17">
    <source>
        <dbReference type="Proteomes" id="UP000636800"/>
    </source>
</evidence>
<evidence type="ECO:0000256" key="8">
    <source>
        <dbReference type="ARBA" id="ARBA00023211"/>
    </source>
</evidence>
<keyword evidence="3 12" id="KW-0723">Serine/threonine-protein kinase</keyword>
<evidence type="ECO:0000256" key="11">
    <source>
        <dbReference type="PROSITE-ProRule" id="PRU10141"/>
    </source>
</evidence>
<keyword evidence="6" id="KW-0418">Kinase</keyword>
<feature type="binding site" evidence="11">
    <location>
        <position position="53"/>
    </location>
    <ligand>
        <name>ATP</name>
        <dbReference type="ChEBI" id="CHEBI:30616"/>
    </ligand>
</feature>
<dbReference type="FunFam" id="3.30.200.20:FF:000096">
    <property type="entry name" value="Non-specific serine/threonine protein kinase"/>
    <property type="match status" value="1"/>
</dbReference>
<dbReference type="InterPro" id="IPR008271">
    <property type="entry name" value="Ser/Thr_kinase_AS"/>
</dbReference>
<evidence type="ECO:0000256" key="1">
    <source>
        <dbReference type="ARBA" id="ARBA00006234"/>
    </source>
</evidence>
<evidence type="ECO:0000256" key="6">
    <source>
        <dbReference type="ARBA" id="ARBA00022777"/>
    </source>
</evidence>
<dbReference type="CDD" id="cd14663">
    <property type="entry name" value="STKc_SnRK3"/>
    <property type="match status" value="1"/>
</dbReference>
<evidence type="ECO:0000256" key="4">
    <source>
        <dbReference type="ARBA" id="ARBA00022679"/>
    </source>
</evidence>
<evidence type="ECO:0000256" key="5">
    <source>
        <dbReference type="ARBA" id="ARBA00022741"/>
    </source>
</evidence>
<dbReference type="EMBL" id="JADCNM010000011">
    <property type="protein sequence ID" value="KAG0462916.1"/>
    <property type="molecule type" value="Genomic_DNA"/>
</dbReference>
<dbReference type="PROSITE" id="PS00107">
    <property type="entry name" value="PROTEIN_KINASE_ATP"/>
    <property type="match status" value="1"/>
</dbReference>
<comment type="similarity">
    <text evidence="1">Belongs to the protein kinase superfamily. CAMK Ser/Thr protein kinase family. SNF1 subfamily.</text>
</comment>
<dbReference type="Gene3D" id="3.30.310.80">
    <property type="entry name" value="Kinase associated domain 1, KA1"/>
    <property type="match status" value="1"/>
</dbReference>
<dbReference type="GO" id="GO:0005524">
    <property type="term" value="F:ATP binding"/>
    <property type="evidence" value="ECO:0007669"/>
    <property type="project" value="UniProtKB-UniRule"/>
</dbReference>
<keyword evidence="17" id="KW-1185">Reference proteome</keyword>
<dbReference type="Pfam" id="PF00069">
    <property type="entry name" value="Pkinase"/>
    <property type="match status" value="1"/>
</dbReference>
<feature type="domain" description="Protein kinase" evidence="13">
    <location>
        <begin position="24"/>
        <end position="287"/>
    </location>
</feature>
<dbReference type="Proteomes" id="UP000636800">
    <property type="component" value="Chromosome 11"/>
</dbReference>
<evidence type="ECO:0000256" key="10">
    <source>
        <dbReference type="ARBA" id="ARBA00048679"/>
    </source>
</evidence>
<keyword evidence="4" id="KW-0808">Transferase</keyword>
<evidence type="ECO:0000256" key="3">
    <source>
        <dbReference type="ARBA" id="ARBA00022527"/>
    </source>
</evidence>
<evidence type="ECO:0000256" key="9">
    <source>
        <dbReference type="ARBA" id="ARBA00047899"/>
    </source>
</evidence>
<dbReference type="InterPro" id="IPR004041">
    <property type="entry name" value="NAF_dom"/>
</dbReference>
<keyword evidence="7 11" id="KW-0067">ATP-binding</keyword>
<dbReference type="Pfam" id="PF03822">
    <property type="entry name" value="NAF"/>
    <property type="match status" value="1"/>
</dbReference>
<dbReference type="PROSITE" id="PS50816">
    <property type="entry name" value="NAF"/>
    <property type="match status" value="1"/>
</dbReference>
<gene>
    <name evidence="16" type="ORF">HPP92_021392</name>
    <name evidence="15" type="ORF">HPP92_021767</name>
</gene>
<dbReference type="EMBL" id="JADCNL010000011">
    <property type="protein sequence ID" value="KAG0461470.1"/>
    <property type="molecule type" value="Genomic_DNA"/>
</dbReference>
<dbReference type="SUPFAM" id="SSF56112">
    <property type="entry name" value="Protein kinase-like (PK-like)"/>
    <property type="match status" value="1"/>
</dbReference>
<evidence type="ECO:0000256" key="2">
    <source>
        <dbReference type="ARBA" id="ARBA00012513"/>
    </source>
</evidence>
<dbReference type="Gene3D" id="1.10.510.10">
    <property type="entry name" value="Transferase(Phosphotransferase) domain 1"/>
    <property type="match status" value="1"/>
</dbReference>
<evidence type="ECO:0000256" key="7">
    <source>
        <dbReference type="ARBA" id="ARBA00022840"/>
    </source>
</evidence>
<comment type="caution">
    <text evidence="16">The sequence shown here is derived from an EMBL/GenBank/DDBJ whole genome shotgun (WGS) entry which is preliminary data.</text>
</comment>
<evidence type="ECO:0000259" key="14">
    <source>
        <dbReference type="PROSITE" id="PS50816"/>
    </source>
</evidence>
<dbReference type="GO" id="GO:0007165">
    <property type="term" value="P:signal transduction"/>
    <property type="evidence" value="ECO:0007669"/>
    <property type="project" value="InterPro"/>
</dbReference>
<dbReference type="Proteomes" id="UP000639772">
    <property type="component" value="Chromosome 11"/>
</dbReference>
<name>A0A835Q2F8_VANPL</name>
<evidence type="ECO:0000313" key="18">
    <source>
        <dbReference type="Proteomes" id="UP000639772"/>
    </source>
</evidence>
<dbReference type="GO" id="GO:0004674">
    <property type="term" value="F:protein serine/threonine kinase activity"/>
    <property type="evidence" value="ECO:0007669"/>
    <property type="project" value="UniProtKB-KW"/>
</dbReference>
<comment type="catalytic activity">
    <reaction evidence="9">
        <text>L-threonyl-[protein] + ATP = O-phospho-L-threonyl-[protein] + ADP + H(+)</text>
        <dbReference type="Rhea" id="RHEA:46608"/>
        <dbReference type="Rhea" id="RHEA-COMP:11060"/>
        <dbReference type="Rhea" id="RHEA-COMP:11605"/>
        <dbReference type="ChEBI" id="CHEBI:15378"/>
        <dbReference type="ChEBI" id="CHEBI:30013"/>
        <dbReference type="ChEBI" id="CHEBI:30616"/>
        <dbReference type="ChEBI" id="CHEBI:61977"/>
        <dbReference type="ChEBI" id="CHEBI:456216"/>
        <dbReference type="EC" id="2.7.11.1"/>
    </reaction>
</comment>